<dbReference type="AlphaFoldDB" id="A0AAV4ABP4"/>
<proteinExistence type="predicted"/>
<sequence>MSRRTITSITATRGCSDPSRSHVLCPEEYHEPHLTVIRLAATSNIQKNNMFTTASYSDPPRSQSHVQKNNMFTTASYSDPPRSQSHVQKNNMLHNRILQ</sequence>
<evidence type="ECO:0000256" key="1">
    <source>
        <dbReference type="SAM" id="MobiDB-lite"/>
    </source>
</evidence>
<accession>A0AAV4ABP4</accession>
<organism evidence="2 3">
    <name type="scientific">Plakobranchus ocellatus</name>
    <dbReference type="NCBI Taxonomy" id="259542"/>
    <lineage>
        <taxon>Eukaryota</taxon>
        <taxon>Metazoa</taxon>
        <taxon>Spiralia</taxon>
        <taxon>Lophotrochozoa</taxon>
        <taxon>Mollusca</taxon>
        <taxon>Gastropoda</taxon>
        <taxon>Heterobranchia</taxon>
        <taxon>Euthyneura</taxon>
        <taxon>Panpulmonata</taxon>
        <taxon>Sacoglossa</taxon>
        <taxon>Placobranchoidea</taxon>
        <taxon>Plakobranchidae</taxon>
        <taxon>Plakobranchus</taxon>
    </lineage>
</organism>
<keyword evidence="3" id="KW-1185">Reference proteome</keyword>
<gene>
    <name evidence="2" type="ORF">PoB_003506600</name>
</gene>
<feature type="region of interest" description="Disordered" evidence="1">
    <location>
        <begin position="1"/>
        <end position="20"/>
    </location>
</feature>
<name>A0AAV4ABP4_9GAST</name>
<dbReference type="Proteomes" id="UP000735302">
    <property type="component" value="Unassembled WGS sequence"/>
</dbReference>
<feature type="compositionally biased region" description="Low complexity" evidence="1">
    <location>
        <begin position="1"/>
        <end position="13"/>
    </location>
</feature>
<dbReference type="EMBL" id="BLXT01003971">
    <property type="protein sequence ID" value="GFO08561.1"/>
    <property type="molecule type" value="Genomic_DNA"/>
</dbReference>
<evidence type="ECO:0000313" key="3">
    <source>
        <dbReference type="Proteomes" id="UP000735302"/>
    </source>
</evidence>
<evidence type="ECO:0000313" key="2">
    <source>
        <dbReference type="EMBL" id="GFO08561.1"/>
    </source>
</evidence>
<reference evidence="2 3" key="1">
    <citation type="journal article" date="2021" name="Elife">
        <title>Chloroplast acquisition without the gene transfer in kleptoplastic sea slugs, Plakobranchus ocellatus.</title>
        <authorList>
            <person name="Maeda T."/>
            <person name="Takahashi S."/>
            <person name="Yoshida T."/>
            <person name="Shimamura S."/>
            <person name="Takaki Y."/>
            <person name="Nagai Y."/>
            <person name="Toyoda A."/>
            <person name="Suzuki Y."/>
            <person name="Arimoto A."/>
            <person name="Ishii H."/>
            <person name="Satoh N."/>
            <person name="Nishiyama T."/>
            <person name="Hasebe M."/>
            <person name="Maruyama T."/>
            <person name="Minagawa J."/>
            <person name="Obokata J."/>
            <person name="Shigenobu S."/>
        </authorList>
    </citation>
    <scope>NUCLEOTIDE SEQUENCE [LARGE SCALE GENOMIC DNA]</scope>
</reference>
<comment type="caution">
    <text evidence="2">The sequence shown here is derived from an EMBL/GenBank/DDBJ whole genome shotgun (WGS) entry which is preliminary data.</text>
</comment>
<protein>
    <submittedName>
        <fullName evidence="2">Uncharacterized protein</fullName>
    </submittedName>
</protein>
<feature type="region of interest" description="Disordered" evidence="1">
    <location>
        <begin position="73"/>
        <end position="99"/>
    </location>
</feature>